<reference evidence="2" key="1">
    <citation type="submission" date="2018-07" db="EMBL/GenBank/DDBJ databases">
        <authorList>
            <person name="Quirk P.G."/>
            <person name="Krulwich T.A."/>
        </authorList>
    </citation>
    <scope>NUCLEOTIDE SEQUENCE</scope>
    <source>
        <strain evidence="2">Anand</strain>
    </source>
</reference>
<keyword evidence="1" id="KW-0812">Transmembrane</keyword>
<keyword evidence="1" id="KW-1133">Transmembrane helix</keyword>
<dbReference type="AlphaFoldDB" id="A0A3B0NFV2"/>
<accession>A0A3B0NFV2</accession>
<evidence type="ECO:0000313" key="3">
    <source>
        <dbReference type="EMBL" id="SVP94610.1"/>
    </source>
</evidence>
<feature type="transmembrane region" description="Helical" evidence="1">
    <location>
        <begin position="92"/>
        <end position="115"/>
    </location>
</feature>
<evidence type="ECO:0000256" key="1">
    <source>
        <dbReference type="SAM" id="Phobius"/>
    </source>
</evidence>
<evidence type="ECO:0000313" key="2">
    <source>
        <dbReference type="EMBL" id="SVP94056.1"/>
    </source>
</evidence>
<protein>
    <submittedName>
        <fullName evidence="2">Uncharacterized protein</fullName>
    </submittedName>
</protein>
<feature type="transmembrane region" description="Helical" evidence="1">
    <location>
        <begin position="66"/>
        <end position="86"/>
    </location>
</feature>
<feature type="transmembrane region" description="Helical" evidence="1">
    <location>
        <begin position="34"/>
        <end position="54"/>
    </location>
</feature>
<dbReference type="VEuPathDB" id="PiroplasmaDB:TA08280"/>
<proteinExistence type="predicted"/>
<gene>
    <name evidence="2" type="ORF">TAT_000305600</name>
    <name evidence="3" type="ORF">TAV_000305700</name>
</gene>
<name>A0A3B0NFV2_THEAN</name>
<dbReference type="EMBL" id="UIVS01000004">
    <property type="protein sequence ID" value="SVP94610.1"/>
    <property type="molecule type" value="Genomic_DNA"/>
</dbReference>
<sequence>MNFSRKLFKNIPIPKFTQNRLNRRNNMAEQDRAIFYYTNLISIIITTLPIAYLFKKNYWSSEDQMKLDHVLSTLGAAIWVLEFSSVTELATIVPVVPLGVILVVLSLLVLITIVLKYSIILSTL</sequence>
<dbReference type="EMBL" id="UIVT01000004">
    <property type="protein sequence ID" value="SVP94056.1"/>
    <property type="molecule type" value="Genomic_DNA"/>
</dbReference>
<keyword evidence="1" id="KW-0472">Membrane</keyword>
<organism evidence="2">
    <name type="scientific">Theileria annulata</name>
    <dbReference type="NCBI Taxonomy" id="5874"/>
    <lineage>
        <taxon>Eukaryota</taxon>
        <taxon>Sar</taxon>
        <taxon>Alveolata</taxon>
        <taxon>Apicomplexa</taxon>
        <taxon>Aconoidasida</taxon>
        <taxon>Piroplasmida</taxon>
        <taxon>Theileriidae</taxon>
        <taxon>Theileria</taxon>
    </lineage>
</organism>